<dbReference type="EMBL" id="JBEGCI010000001">
    <property type="protein sequence ID" value="MEQ6887230.1"/>
    <property type="molecule type" value="Genomic_DNA"/>
</dbReference>
<feature type="transmembrane region" description="Helical" evidence="2">
    <location>
        <begin position="167"/>
        <end position="187"/>
    </location>
</feature>
<keyword evidence="4" id="KW-1185">Reference proteome</keyword>
<keyword evidence="1" id="KW-0175">Coiled coil</keyword>
<evidence type="ECO:0000256" key="2">
    <source>
        <dbReference type="SAM" id="Phobius"/>
    </source>
</evidence>
<keyword evidence="2" id="KW-1133">Transmembrane helix</keyword>
<sequence>MQSKEKDKYRDDAVTIDDAEVRKVAEKCLAFRWSFPDEAAFRNELRETAAQEARTAQGQIVLTEHGHTPEMEGLIFSRLLRQTAGWVEVKTAFTNILAPHSKLLEETANLKEEKASLQDQRVNLKQSLTAEWEETKSEFKAARREAANAEDEYEKLYERHGNRHAKIVKLGIYLPTLALIGMVEWLINWEAANALFAQPYLAAGIVIVVAMAVAAASHEHGTLAKQWSHRCGFAAPPGIRSRNYTALGFTTLLFIAAMTLVGYMRYKLAFNDLVGASAFGGDNPFGARGSIGEVYTAVAMTLMGNLIVWLLGAMVAYWFHDSDPGFAEARERHLKASKIFETWSRRMEKAIREREQRLTMQIEEVENTLNSRMKQGRLLVDMSEQVQEQEKMLFGRLKEVVDENLKTYRRALLGLIKAENLSVSFLDMEKGELKSLEYESYPVEMPGEFLKKRMEFGPLIERRASKHRKSEEVVA</sequence>
<feature type="coiled-coil region" evidence="1">
    <location>
        <begin position="100"/>
        <end position="159"/>
    </location>
</feature>
<comment type="caution">
    <text evidence="3">The sequence shown here is derived from an EMBL/GenBank/DDBJ whole genome shotgun (WGS) entry which is preliminary data.</text>
</comment>
<organism evidence="3 4">
    <name type="scientific">Halomonas pelophila</name>
    <dbReference type="NCBI Taxonomy" id="3151122"/>
    <lineage>
        <taxon>Bacteria</taxon>
        <taxon>Pseudomonadati</taxon>
        <taxon>Pseudomonadota</taxon>
        <taxon>Gammaproteobacteria</taxon>
        <taxon>Oceanospirillales</taxon>
        <taxon>Halomonadaceae</taxon>
        <taxon>Halomonas</taxon>
    </lineage>
</organism>
<gene>
    <name evidence="3" type="ORF">ABE957_00880</name>
</gene>
<feature type="transmembrane region" description="Helical" evidence="2">
    <location>
        <begin position="244"/>
        <end position="264"/>
    </location>
</feature>
<keyword evidence="2" id="KW-0472">Membrane</keyword>
<protein>
    <submittedName>
        <fullName evidence="3">Uncharacterized protein</fullName>
    </submittedName>
</protein>
<evidence type="ECO:0000313" key="4">
    <source>
        <dbReference type="Proteomes" id="UP001472978"/>
    </source>
</evidence>
<evidence type="ECO:0000313" key="3">
    <source>
        <dbReference type="EMBL" id="MEQ6887230.1"/>
    </source>
</evidence>
<feature type="transmembrane region" description="Helical" evidence="2">
    <location>
        <begin position="199"/>
        <end position="217"/>
    </location>
</feature>
<proteinExistence type="predicted"/>
<dbReference type="Proteomes" id="UP001472978">
    <property type="component" value="Unassembled WGS sequence"/>
</dbReference>
<evidence type="ECO:0000256" key="1">
    <source>
        <dbReference type="SAM" id="Coils"/>
    </source>
</evidence>
<dbReference type="RefSeq" id="WP_349756751.1">
    <property type="nucleotide sequence ID" value="NZ_JBEGCI010000001.1"/>
</dbReference>
<reference evidence="3 4" key="1">
    <citation type="submission" date="2024-05" db="EMBL/GenBank/DDBJ databases">
        <title>Halomonas sp. CS7 16S ribosomal RNA gene Genome sequencing and assembly.</title>
        <authorList>
            <person name="Yook S."/>
        </authorList>
    </citation>
    <scope>NUCLEOTIDE SEQUENCE [LARGE SCALE GENOMIC DNA]</scope>
    <source>
        <strain evidence="3 4">CS7</strain>
    </source>
</reference>
<name>A0ABV1N430_9GAMM</name>
<accession>A0ABV1N430</accession>
<feature type="transmembrane region" description="Helical" evidence="2">
    <location>
        <begin position="294"/>
        <end position="319"/>
    </location>
</feature>
<keyword evidence="2" id="KW-0812">Transmembrane</keyword>